<sequence length="258" mass="29290">MSSDPIILYDIPSKAPGCAWSPNTWKVRYAFNYKGLAYKTVWIEYPDIADLCKKIGAEPTMIRQNGEPYYSLPVIEDPKTGAVISDSARIAEYLDATYPDTPKVVPEGTHVLQKTFMAAYDNATGPLISYIMPAIAKILRPKSEEYFVRTREASFKKKLTDMWPTGEEHEKAWKEVEAGFGKVDRWLNEPMNAGKPFVMGDVVSFADFMIGGELIWCRCGFGEESDLWKDMMKWHGGRWAKLIDSLKKYEGPLEDMAD</sequence>
<name>A0A8H6YSC6_9AGAR</name>
<evidence type="ECO:0000313" key="3">
    <source>
        <dbReference type="Proteomes" id="UP000620124"/>
    </source>
</evidence>
<dbReference type="AlphaFoldDB" id="A0A8H6YSC6"/>
<dbReference type="Gene3D" id="3.40.30.10">
    <property type="entry name" value="Glutaredoxin"/>
    <property type="match status" value="1"/>
</dbReference>
<dbReference type="Proteomes" id="UP000620124">
    <property type="component" value="Unassembled WGS sequence"/>
</dbReference>
<keyword evidence="3" id="KW-1185">Reference proteome</keyword>
<evidence type="ECO:0000259" key="1">
    <source>
        <dbReference type="PROSITE" id="PS50404"/>
    </source>
</evidence>
<gene>
    <name evidence="2" type="ORF">MVEN_00411800</name>
</gene>
<dbReference type="PROSITE" id="PS50404">
    <property type="entry name" value="GST_NTER"/>
    <property type="match status" value="1"/>
</dbReference>
<dbReference type="Pfam" id="PF22041">
    <property type="entry name" value="GST_C_7"/>
    <property type="match status" value="1"/>
</dbReference>
<dbReference type="Gene3D" id="1.20.1050.10">
    <property type="match status" value="1"/>
</dbReference>
<dbReference type="InterPro" id="IPR036282">
    <property type="entry name" value="Glutathione-S-Trfase_C_sf"/>
</dbReference>
<organism evidence="2 3">
    <name type="scientific">Mycena venus</name>
    <dbReference type="NCBI Taxonomy" id="2733690"/>
    <lineage>
        <taxon>Eukaryota</taxon>
        <taxon>Fungi</taxon>
        <taxon>Dikarya</taxon>
        <taxon>Basidiomycota</taxon>
        <taxon>Agaricomycotina</taxon>
        <taxon>Agaricomycetes</taxon>
        <taxon>Agaricomycetidae</taxon>
        <taxon>Agaricales</taxon>
        <taxon>Marasmiineae</taxon>
        <taxon>Mycenaceae</taxon>
        <taxon>Mycena</taxon>
    </lineage>
</organism>
<dbReference type="SUPFAM" id="SSF52833">
    <property type="entry name" value="Thioredoxin-like"/>
    <property type="match status" value="1"/>
</dbReference>
<protein>
    <submittedName>
        <fullName evidence="2">GST N-terminal domain-containing protein</fullName>
    </submittedName>
</protein>
<dbReference type="Pfam" id="PF13417">
    <property type="entry name" value="GST_N_3"/>
    <property type="match status" value="1"/>
</dbReference>
<dbReference type="SUPFAM" id="SSF47616">
    <property type="entry name" value="GST C-terminal domain-like"/>
    <property type="match status" value="1"/>
</dbReference>
<proteinExistence type="predicted"/>
<dbReference type="EMBL" id="JACAZI010000003">
    <property type="protein sequence ID" value="KAF7365393.1"/>
    <property type="molecule type" value="Genomic_DNA"/>
</dbReference>
<feature type="domain" description="GST N-terminal" evidence="1">
    <location>
        <begin position="11"/>
        <end position="102"/>
    </location>
</feature>
<reference evidence="2" key="1">
    <citation type="submission" date="2020-05" db="EMBL/GenBank/DDBJ databases">
        <title>Mycena genomes resolve the evolution of fungal bioluminescence.</title>
        <authorList>
            <person name="Tsai I.J."/>
        </authorList>
    </citation>
    <scope>NUCLEOTIDE SEQUENCE</scope>
    <source>
        <strain evidence="2">CCC161011</strain>
    </source>
</reference>
<dbReference type="InterPro" id="IPR004045">
    <property type="entry name" value="Glutathione_S-Trfase_N"/>
</dbReference>
<dbReference type="OrthoDB" id="4951845at2759"/>
<accession>A0A8H6YSC6</accession>
<evidence type="ECO:0000313" key="2">
    <source>
        <dbReference type="EMBL" id="KAF7365393.1"/>
    </source>
</evidence>
<dbReference type="InterPro" id="IPR054416">
    <property type="entry name" value="GST_UstS-like_C"/>
</dbReference>
<dbReference type="InterPro" id="IPR036249">
    <property type="entry name" value="Thioredoxin-like_sf"/>
</dbReference>
<comment type="caution">
    <text evidence="2">The sequence shown here is derived from an EMBL/GenBank/DDBJ whole genome shotgun (WGS) entry which is preliminary data.</text>
</comment>